<evidence type="ECO:0000313" key="5">
    <source>
        <dbReference type="Proteomes" id="UP001630127"/>
    </source>
</evidence>
<dbReference type="FunFam" id="1.25.40.10:FF:000412">
    <property type="entry name" value="Putative pentatricopeptide repeat-containing protein"/>
    <property type="match status" value="1"/>
</dbReference>
<dbReference type="InterPro" id="IPR011990">
    <property type="entry name" value="TPR-like_helical_dom_sf"/>
</dbReference>
<dbReference type="Proteomes" id="UP001630127">
    <property type="component" value="Unassembled WGS sequence"/>
</dbReference>
<gene>
    <name evidence="4" type="ORF">ACH5RR_025561</name>
</gene>
<dbReference type="Gene3D" id="1.25.40.10">
    <property type="entry name" value="Tetratricopeptide repeat domain"/>
    <property type="match status" value="7"/>
</dbReference>
<dbReference type="FunFam" id="1.25.40.10:FF:000073">
    <property type="entry name" value="Pentatricopeptide repeat-containing protein chloroplastic"/>
    <property type="match status" value="1"/>
</dbReference>
<dbReference type="InterPro" id="IPR002885">
    <property type="entry name" value="PPR_rpt"/>
</dbReference>
<dbReference type="FunFam" id="1.25.40.10:FF:000724">
    <property type="entry name" value="Putative pentatricopeptide repeat-containing protein"/>
    <property type="match status" value="1"/>
</dbReference>
<accession>A0ABD2Z2D6</accession>
<protein>
    <recommendedName>
        <fullName evidence="6">Chlororespiratory reduction 21</fullName>
    </recommendedName>
</protein>
<name>A0ABD2Z2D6_9GENT</name>
<feature type="repeat" description="PPR" evidence="3">
    <location>
        <begin position="92"/>
        <end position="127"/>
    </location>
</feature>
<comment type="similarity">
    <text evidence="2">Belongs to the PPR family. PCMP-E subfamily.</text>
</comment>
<dbReference type="InterPro" id="IPR046960">
    <property type="entry name" value="PPR_At4g14850-like_plant"/>
</dbReference>
<reference evidence="4 5" key="1">
    <citation type="submission" date="2024-11" db="EMBL/GenBank/DDBJ databases">
        <title>A near-complete genome assembly of Cinchona calisaya.</title>
        <authorList>
            <person name="Lian D.C."/>
            <person name="Zhao X.W."/>
            <person name="Wei L."/>
        </authorList>
    </citation>
    <scope>NUCLEOTIDE SEQUENCE [LARGE SCALE GENOMIC DNA]</scope>
    <source>
        <tissue evidence="4">Nenye</tissue>
    </source>
</reference>
<organism evidence="4 5">
    <name type="scientific">Cinchona calisaya</name>
    <dbReference type="NCBI Taxonomy" id="153742"/>
    <lineage>
        <taxon>Eukaryota</taxon>
        <taxon>Viridiplantae</taxon>
        <taxon>Streptophyta</taxon>
        <taxon>Embryophyta</taxon>
        <taxon>Tracheophyta</taxon>
        <taxon>Spermatophyta</taxon>
        <taxon>Magnoliopsida</taxon>
        <taxon>eudicotyledons</taxon>
        <taxon>Gunneridae</taxon>
        <taxon>Pentapetalae</taxon>
        <taxon>asterids</taxon>
        <taxon>lamiids</taxon>
        <taxon>Gentianales</taxon>
        <taxon>Rubiaceae</taxon>
        <taxon>Cinchonoideae</taxon>
        <taxon>Cinchoneae</taxon>
        <taxon>Cinchona</taxon>
    </lineage>
</organism>
<dbReference type="PANTHER" id="PTHR24015">
    <property type="entry name" value="OS07G0578800 PROTEIN-RELATED"/>
    <property type="match status" value="1"/>
</dbReference>
<dbReference type="PROSITE" id="PS51375">
    <property type="entry name" value="PPR"/>
    <property type="match status" value="6"/>
</dbReference>
<dbReference type="GO" id="GO:0003729">
    <property type="term" value="F:mRNA binding"/>
    <property type="evidence" value="ECO:0007669"/>
    <property type="project" value="UniProtKB-ARBA"/>
</dbReference>
<dbReference type="InterPro" id="IPR046848">
    <property type="entry name" value="E_motif"/>
</dbReference>
<evidence type="ECO:0008006" key="6">
    <source>
        <dbReference type="Google" id="ProtNLM"/>
    </source>
</evidence>
<evidence type="ECO:0000256" key="2">
    <source>
        <dbReference type="ARBA" id="ARBA00061659"/>
    </source>
</evidence>
<dbReference type="Pfam" id="PF13041">
    <property type="entry name" value="PPR_2"/>
    <property type="match status" value="1"/>
</dbReference>
<feature type="repeat" description="PPR" evidence="3">
    <location>
        <begin position="195"/>
        <end position="229"/>
    </location>
</feature>
<sequence>MIVGRMKEAFSLFFQKIKCGLSLKLEYQVFADVLKSCASISDINLGKAIHSHVIRQGHESCQLVSKALLNMYAKCKALDDCQKLFHQIRYCDTVMWNIVLSGFASSRVHDPEALRLFCVMHAAQVPKLSTVTLAIIFPVCARYGGLSAGKSVHCYAAKAGLDSDTLVGNALVSMYAKSGLLLDASAVFDGILDKDVISWNAMIAGFIENQLIDDAFEMFQWMLKSKIAPNYATVVNILPPFACLKDNVGYWLGREIHSYVLRRTELATEITVINALLSFYLRIGQMEDAEILFNRMKFRDVVSWNSIIAGYASFGEWLKALELFHEFVDMEIMEPDPITVICILPACSQLCNLQSGKQIHGYVVRHSLLREDTTVQNALISFYSKCGCMEAALRTFLFMSKKDLISWNAILDAMSECETETQFIDLLYCMFRKGVRLDSVTILTIIRFCTAVSRLDKVKEAHGFSLRCGILFGDNEPNLGNALLDAYAKCGNLEYAYRTFENISGKKNLVTCNTMISGYVKYGSHEDADMIFQRTSDRDLTTWNLMVRVYAENDCPSQALSLFYEMQCNGLKPDVVSILSLLPVCAQLTSVSMLRQCHGYVIRACFPDVHLNGALLDVYSKCGNINCAYKLFQSSTKRDLVLFTAMVGGYAMHGMGEEAIEVFYHMLESGLRPDNVILTTVLSACSHAGIVDEGLKIFYSIEQVHHMKPSMEQYACLVDLLARGGRIKDAYSIATKMPIKANANVWGALLGACKIHNEVDIAQSVVDHLLEINTTDIGNYVAMSNLYAANASWNSVLEMRRLMRMGDLKKPAGCSWIEVEKRKNEFLAGDYSHPQRGIIYETLSILDLQMKEFYEHCT</sequence>
<dbReference type="AlphaFoldDB" id="A0ABD2Z2D6"/>
<feature type="repeat" description="PPR" evidence="3">
    <location>
        <begin position="639"/>
        <end position="673"/>
    </location>
</feature>
<comment type="caution">
    <text evidence="4">The sequence shown here is derived from an EMBL/GenBank/DDBJ whole genome shotgun (WGS) entry which is preliminary data.</text>
</comment>
<dbReference type="PANTHER" id="PTHR24015:SF1758">
    <property type="entry name" value="OS02G0290000 PROTEIN"/>
    <property type="match status" value="1"/>
</dbReference>
<evidence type="ECO:0000256" key="1">
    <source>
        <dbReference type="ARBA" id="ARBA00022737"/>
    </source>
</evidence>
<feature type="repeat" description="PPR" evidence="3">
    <location>
        <begin position="539"/>
        <end position="573"/>
    </location>
</feature>
<dbReference type="Pfam" id="PF01535">
    <property type="entry name" value="PPR"/>
    <property type="match status" value="7"/>
</dbReference>
<keyword evidence="5" id="KW-1185">Reference proteome</keyword>
<keyword evidence="1" id="KW-0677">Repeat</keyword>
<dbReference type="FunFam" id="1.25.40.10:FF:000361">
    <property type="entry name" value="Pentatricopeptide repeat-containing protein chloroplastic"/>
    <property type="match status" value="1"/>
</dbReference>
<dbReference type="EMBL" id="JBJUIK010000011">
    <property type="protein sequence ID" value="KAL3512844.1"/>
    <property type="molecule type" value="Genomic_DNA"/>
</dbReference>
<feature type="repeat" description="PPR" evidence="3">
    <location>
        <begin position="508"/>
        <end position="538"/>
    </location>
</feature>
<dbReference type="Pfam" id="PF20431">
    <property type="entry name" value="E_motif"/>
    <property type="match status" value="1"/>
</dbReference>
<feature type="repeat" description="PPR" evidence="3">
    <location>
        <begin position="300"/>
        <end position="334"/>
    </location>
</feature>
<dbReference type="FunFam" id="1.25.40.10:FF:000090">
    <property type="entry name" value="Pentatricopeptide repeat-containing protein, chloroplastic"/>
    <property type="match status" value="1"/>
</dbReference>
<evidence type="ECO:0000256" key="3">
    <source>
        <dbReference type="PROSITE-ProRule" id="PRU00708"/>
    </source>
</evidence>
<dbReference type="NCBIfam" id="TIGR00756">
    <property type="entry name" value="PPR"/>
    <property type="match status" value="5"/>
</dbReference>
<evidence type="ECO:0000313" key="4">
    <source>
        <dbReference type="EMBL" id="KAL3512844.1"/>
    </source>
</evidence>
<proteinExistence type="inferred from homology"/>